<dbReference type="InterPro" id="IPR010505">
    <property type="entry name" value="MoaA_twitch"/>
</dbReference>
<keyword evidence="3" id="KW-0004">4Fe-4S</keyword>
<dbReference type="PANTHER" id="PTHR22960:SF0">
    <property type="entry name" value="MOLYBDENUM COFACTOR BIOSYNTHESIS PROTEIN 1"/>
    <property type="match status" value="1"/>
</dbReference>
<keyword evidence="7" id="KW-0408">Iron</keyword>
<evidence type="ECO:0000256" key="2">
    <source>
        <dbReference type="ARBA" id="ARBA00012167"/>
    </source>
</evidence>
<evidence type="ECO:0000256" key="9">
    <source>
        <dbReference type="ARBA" id="ARBA00023134"/>
    </source>
</evidence>
<keyword evidence="9" id="KW-0342">GTP-binding</keyword>
<evidence type="ECO:0000313" key="14">
    <source>
        <dbReference type="EMBL" id="GAA6268206.1"/>
    </source>
</evidence>
<feature type="domain" description="Radical SAM core" evidence="13">
    <location>
        <begin position="4"/>
        <end position="234"/>
    </location>
</feature>
<evidence type="ECO:0000256" key="4">
    <source>
        <dbReference type="ARBA" id="ARBA00022691"/>
    </source>
</evidence>
<evidence type="ECO:0000256" key="5">
    <source>
        <dbReference type="ARBA" id="ARBA00022723"/>
    </source>
</evidence>
<dbReference type="CDD" id="cd01335">
    <property type="entry name" value="Radical_SAM"/>
    <property type="match status" value="1"/>
</dbReference>
<dbReference type="NCBIfam" id="TIGR02666">
    <property type="entry name" value="moaA"/>
    <property type="match status" value="1"/>
</dbReference>
<evidence type="ECO:0000256" key="1">
    <source>
        <dbReference type="ARBA" id="ARBA00001966"/>
    </source>
</evidence>
<evidence type="ECO:0000256" key="10">
    <source>
        <dbReference type="ARBA" id="ARBA00023150"/>
    </source>
</evidence>
<dbReference type="InterPro" id="IPR000385">
    <property type="entry name" value="MoaA_NifB_PqqE_Fe-S-bd_CS"/>
</dbReference>
<dbReference type="InterPro" id="IPR007197">
    <property type="entry name" value="rSAM"/>
</dbReference>
<keyword evidence="15" id="KW-1185">Reference proteome</keyword>
<keyword evidence="10" id="KW-0501">Molybdenum cofactor biosynthesis</keyword>
<evidence type="ECO:0000256" key="8">
    <source>
        <dbReference type="ARBA" id="ARBA00023014"/>
    </source>
</evidence>
<dbReference type="InterPro" id="IPR040064">
    <property type="entry name" value="MoaA-like"/>
</dbReference>
<proteinExistence type="predicted"/>
<dbReference type="InterPro" id="IPR013483">
    <property type="entry name" value="MoaA"/>
</dbReference>
<dbReference type="SFLD" id="SFLDG01067">
    <property type="entry name" value="SPASM/twitch_domain_containing"/>
    <property type="match status" value="1"/>
</dbReference>
<name>A0ABQ0AVZ4_9FIRM</name>
<dbReference type="InterPro" id="IPR050105">
    <property type="entry name" value="MoCo_biosynth_MoaA/MoaC"/>
</dbReference>
<evidence type="ECO:0000256" key="6">
    <source>
        <dbReference type="ARBA" id="ARBA00022741"/>
    </source>
</evidence>
<dbReference type="InterPro" id="IPR006638">
    <property type="entry name" value="Elp3/MiaA/NifB-like_rSAM"/>
</dbReference>
<gene>
    <name evidence="14" type="primary">moaA</name>
    <name evidence="14" type="ORF">F130042H8_12660</name>
</gene>
<dbReference type="InterPro" id="IPR058240">
    <property type="entry name" value="rSAM_sf"/>
</dbReference>
<keyword evidence="11" id="KW-0456">Lyase</keyword>
<dbReference type="PANTHER" id="PTHR22960">
    <property type="entry name" value="MOLYBDOPTERIN COFACTOR SYNTHESIS PROTEIN A"/>
    <property type="match status" value="1"/>
</dbReference>
<dbReference type="Pfam" id="PF04055">
    <property type="entry name" value="Radical_SAM"/>
    <property type="match status" value="1"/>
</dbReference>
<keyword evidence="6" id="KW-0547">Nucleotide-binding</keyword>
<dbReference type="SMART" id="SM00729">
    <property type="entry name" value="Elp3"/>
    <property type="match status" value="1"/>
</dbReference>
<dbReference type="SFLD" id="SFLDS00029">
    <property type="entry name" value="Radical_SAM"/>
    <property type="match status" value="1"/>
</dbReference>
<dbReference type="RefSeq" id="WP_176254710.1">
    <property type="nucleotide sequence ID" value="NZ_BAABXL010000001.1"/>
</dbReference>
<dbReference type="EMBL" id="BAABXL010000001">
    <property type="protein sequence ID" value="GAA6268206.1"/>
    <property type="molecule type" value="Genomic_DNA"/>
</dbReference>
<evidence type="ECO:0000259" key="13">
    <source>
        <dbReference type="PROSITE" id="PS51918"/>
    </source>
</evidence>
<comment type="cofactor">
    <cofactor evidence="1">
        <name>[4Fe-4S] cluster</name>
        <dbReference type="ChEBI" id="CHEBI:49883"/>
    </cofactor>
</comment>
<dbReference type="Pfam" id="PF06463">
    <property type="entry name" value="Mob_synth_C"/>
    <property type="match status" value="1"/>
</dbReference>
<comment type="caution">
    <text evidence="14">The sequence shown here is derived from an EMBL/GenBank/DDBJ whole genome shotgun (WGS) entry which is preliminary data.</text>
</comment>
<dbReference type="EC" id="4.1.99.22" evidence="2"/>
<dbReference type="CDD" id="cd21117">
    <property type="entry name" value="Twitch_MoaA"/>
    <property type="match status" value="1"/>
</dbReference>
<dbReference type="SFLD" id="SFLDG01383">
    <property type="entry name" value="cyclic_pyranopterin_phosphate"/>
    <property type="match status" value="1"/>
</dbReference>
<dbReference type="PROSITE" id="PS01305">
    <property type="entry name" value="MOAA_NIFB_PQQE"/>
    <property type="match status" value="1"/>
</dbReference>
<dbReference type="InterPro" id="IPR013785">
    <property type="entry name" value="Aldolase_TIM"/>
</dbReference>
<dbReference type="SFLD" id="SFLDG01386">
    <property type="entry name" value="main_SPASM_domain-containing"/>
    <property type="match status" value="1"/>
</dbReference>
<dbReference type="SUPFAM" id="SSF102114">
    <property type="entry name" value="Radical SAM enzymes"/>
    <property type="match status" value="1"/>
</dbReference>
<evidence type="ECO:0000256" key="11">
    <source>
        <dbReference type="ARBA" id="ARBA00023239"/>
    </source>
</evidence>
<keyword evidence="8" id="KW-0411">Iron-sulfur</keyword>
<keyword evidence="4" id="KW-0949">S-adenosyl-L-methionine</keyword>
<dbReference type="PROSITE" id="PS51918">
    <property type="entry name" value="RADICAL_SAM"/>
    <property type="match status" value="1"/>
</dbReference>
<reference evidence="14 15" key="1">
    <citation type="submission" date="2024-04" db="EMBL/GenBank/DDBJ databases">
        <title>Defined microbial consortia suppress multidrug-resistant proinflammatory Enterobacteriaceae via ecological control.</title>
        <authorList>
            <person name="Furuichi M."/>
            <person name="Kawaguchi T."/>
            <person name="Pust M."/>
            <person name="Yasuma K."/>
            <person name="Plichta D."/>
            <person name="Hasegawa N."/>
            <person name="Ohya T."/>
            <person name="Bhattarai S."/>
            <person name="Sasajima S."/>
            <person name="Aoto Y."/>
            <person name="Tuganbaev T."/>
            <person name="Yaginuma M."/>
            <person name="Ueda M."/>
            <person name="Okahashi N."/>
            <person name="Amafuji K."/>
            <person name="Kiridooshi Y."/>
            <person name="Sugita K."/>
            <person name="Strazar M."/>
            <person name="Skelly A."/>
            <person name="Suda W."/>
            <person name="Hattori M."/>
            <person name="Nakamoto N."/>
            <person name="Caballero S."/>
            <person name="Norman J."/>
            <person name="Olle B."/>
            <person name="Tanoue T."/>
            <person name="Arita M."/>
            <person name="Bucci V."/>
            <person name="Atarashi K."/>
            <person name="Xavier R."/>
            <person name="Honda K."/>
        </authorList>
    </citation>
    <scope>NUCLEOTIDE SEQUENCE [LARGE SCALE GENOMIC DNA]</scope>
    <source>
        <strain evidence="15">f13</strain>
    </source>
</reference>
<dbReference type="Proteomes" id="UP001600894">
    <property type="component" value="Unassembled WGS sequence"/>
</dbReference>
<evidence type="ECO:0000256" key="3">
    <source>
        <dbReference type="ARBA" id="ARBA00022485"/>
    </source>
</evidence>
<evidence type="ECO:0000313" key="15">
    <source>
        <dbReference type="Proteomes" id="UP001600894"/>
    </source>
</evidence>
<keyword evidence="5" id="KW-0479">Metal-binding</keyword>
<dbReference type="Gene3D" id="3.20.20.70">
    <property type="entry name" value="Aldolase class I"/>
    <property type="match status" value="1"/>
</dbReference>
<evidence type="ECO:0000256" key="12">
    <source>
        <dbReference type="ARBA" id="ARBA00048697"/>
    </source>
</evidence>
<evidence type="ECO:0000256" key="7">
    <source>
        <dbReference type="ARBA" id="ARBA00023004"/>
    </source>
</evidence>
<protein>
    <recommendedName>
        <fullName evidence="2">GTP 3',8-cyclase</fullName>
        <ecNumber evidence="2">4.1.99.22</ecNumber>
    </recommendedName>
</protein>
<comment type="catalytic activity">
    <reaction evidence="12">
        <text>GTP + AH2 + S-adenosyl-L-methionine = (8S)-3',8-cyclo-7,8-dihydroguanosine 5'-triphosphate + 5'-deoxyadenosine + L-methionine + A + H(+)</text>
        <dbReference type="Rhea" id="RHEA:49576"/>
        <dbReference type="ChEBI" id="CHEBI:13193"/>
        <dbReference type="ChEBI" id="CHEBI:15378"/>
        <dbReference type="ChEBI" id="CHEBI:17319"/>
        <dbReference type="ChEBI" id="CHEBI:17499"/>
        <dbReference type="ChEBI" id="CHEBI:37565"/>
        <dbReference type="ChEBI" id="CHEBI:57844"/>
        <dbReference type="ChEBI" id="CHEBI:59789"/>
        <dbReference type="ChEBI" id="CHEBI:131766"/>
        <dbReference type="EC" id="4.1.99.22"/>
    </reaction>
</comment>
<accession>A0ABQ0AVZ4</accession>
<organism evidence="14 15">
    <name type="scientific">Enterocloster alcoholdehydrogenati</name>
    <dbReference type="NCBI Taxonomy" id="2547410"/>
    <lineage>
        <taxon>Bacteria</taxon>
        <taxon>Bacillati</taxon>
        <taxon>Bacillota</taxon>
        <taxon>Clostridia</taxon>
        <taxon>Lachnospirales</taxon>
        <taxon>Lachnospiraceae</taxon>
        <taxon>Enterocloster</taxon>
    </lineage>
</organism>
<sequence>MKDGTGREIDYMRISVTDRCNLRCRYCMPHGIQCISRWDILSLEELEAIAVCAARLGIRNIKVTGGEPLVRKDCTQLIRRLKRVPGIEKVTLTTNGVLLGTYMDELLDAGLDAVNISLDTLDRALYKAITGADALDKVMGVICGASELPIPVKINAVSIDFNQWKDGPGKRENSWLSIAELARQYPVDVRFIEIMPIGYGKQFKTIDHRTLLSELQTTYPGLKKDSKKHGFGPAVYYKPAGFQGSIGLISAVHRMFCSSCNRVRLTAGGYLKTCLCYEDGIDLRAVLREGIKRPEEESRFGWPDGLDIHEECLQRRLQTAMEAAILKKPRAHCFETPGRITESHNMSSIGG</sequence>